<accession>A0A9X1IFX5</accession>
<comment type="caution">
    <text evidence="1">The sequence shown here is derived from an EMBL/GenBank/DDBJ whole genome shotgun (WGS) entry which is preliminary data.</text>
</comment>
<evidence type="ECO:0000313" key="1">
    <source>
        <dbReference type="EMBL" id="MCB4822963.1"/>
    </source>
</evidence>
<reference evidence="1" key="1">
    <citation type="submission" date="2021-10" db="EMBL/GenBank/DDBJ databases">
        <title>Roseicella aerolatum sp. nov., isolated from aerosols of e-waste dismantling site.</title>
        <authorList>
            <person name="Qin T."/>
        </authorList>
    </citation>
    <scope>NUCLEOTIDE SEQUENCE</scope>
    <source>
        <strain evidence="1">GB24</strain>
    </source>
</reference>
<dbReference type="Proteomes" id="UP001139311">
    <property type="component" value="Unassembled WGS sequence"/>
</dbReference>
<dbReference type="EMBL" id="JAJAQI010000021">
    <property type="protein sequence ID" value="MCB4822963.1"/>
    <property type="molecule type" value="Genomic_DNA"/>
</dbReference>
<dbReference type="AlphaFoldDB" id="A0A9X1IFX5"/>
<keyword evidence="2" id="KW-1185">Reference proteome</keyword>
<name>A0A9X1IFX5_9PROT</name>
<dbReference type="RefSeq" id="WP_226609020.1">
    <property type="nucleotide sequence ID" value="NZ_JAJAQI010000021.1"/>
</dbReference>
<proteinExistence type="predicted"/>
<gene>
    <name evidence="1" type="ORF">LHA35_14595</name>
</gene>
<organism evidence="1 2">
    <name type="scientific">Roseicella aerolata</name>
    <dbReference type="NCBI Taxonomy" id="2883479"/>
    <lineage>
        <taxon>Bacteria</taxon>
        <taxon>Pseudomonadati</taxon>
        <taxon>Pseudomonadota</taxon>
        <taxon>Alphaproteobacteria</taxon>
        <taxon>Acetobacterales</taxon>
        <taxon>Roseomonadaceae</taxon>
        <taxon>Roseicella</taxon>
    </lineage>
</organism>
<protein>
    <submittedName>
        <fullName evidence="1">Uncharacterized protein</fullName>
    </submittedName>
</protein>
<evidence type="ECO:0000313" key="2">
    <source>
        <dbReference type="Proteomes" id="UP001139311"/>
    </source>
</evidence>
<sequence>MSELISILSEAELDFISGGDKPPKHPKPPKHHKAPKTLIIIEGNVGVLNAGNNFGVQVGAGDDITTVNVG</sequence>